<dbReference type="Pfam" id="PF01569">
    <property type="entry name" value="PAP2"/>
    <property type="match status" value="1"/>
</dbReference>
<keyword evidence="1" id="KW-0472">Membrane</keyword>
<keyword evidence="4" id="KW-1185">Reference proteome</keyword>
<name>A0A370IEX0_9NOCA</name>
<feature type="transmembrane region" description="Helical" evidence="1">
    <location>
        <begin position="179"/>
        <end position="199"/>
    </location>
</feature>
<dbReference type="Proteomes" id="UP000254869">
    <property type="component" value="Unassembled WGS sequence"/>
</dbReference>
<organism evidence="3 4">
    <name type="scientific">Nocardia pseudobrasiliensis</name>
    <dbReference type="NCBI Taxonomy" id="45979"/>
    <lineage>
        <taxon>Bacteria</taxon>
        <taxon>Bacillati</taxon>
        <taxon>Actinomycetota</taxon>
        <taxon>Actinomycetes</taxon>
        <taxon>Mycobacteriales</taxon>
        <taxon>Nocardiaceae</taxon>
        <taxon>Nocardia</taxon>
    </lineage>
</organism>
<feature type="transmembrane region" description="Helical" evidence="1">
    <location>
        <begin position="211"/>
        <end position="229"/>
    </location>
</feature>
<dbReference type="EMBL" id="QQBC01000001">
    <property type="protein sequence ID" value="RDI68671.1"/>
    <property type="molecule type" value="Genomic_DNA"/>
</dbReference>
<feature type="transmembrane region" description="Helical" evidence="1">
    <location>
        <begin position="79"/>
        <end position="102"/>
    </location>
</feature>
<feature type="transmembrane region" description="Helical" evidence="1">
    <location>
        <begin position="108"/>
        <end position="126"/>
    </location>
</feature>
<evidence type="ECO:0000313" key="3">
    <source>
        <dbReference type="EMBL" id="RDI68671.1"/>
    </source>
</evidence>
<protein>
    <submittedName>
        <fullName evidence="3">Undecaprenyl-diphosphatase</fullName>
    </submittedName>
</protein>
<dbReference type="SUPFAM" id="SSF48317">
    <property type="entry name" value="Acid phosphatase/Vanadium-dependent haloperoxidase"/>
    <property type="match status" value="1"/>
</dbReference>
<dbReference type="AlphaFoldDB" id="A0A370IEX0"/>
<evidence type="ECO:0000313" key="4">
    <source>
        <dbReference type="Proteomes" id="UP000254869"/>
    </source>
</evidence>
<reference evidence="3 4" key="1">
    <citation type="submission" date="2018-07" db="EMBL/GenBank/DDBJ databases">
        <title>Genomic Encyclopedia of Type Strains, Phase IV (KMG-IV): sequencing the most valuable type-strain genomes for metagenomic binning, comparative biology and taxonomic classification.</title>
        <authorList>
            <person name="Goeker M."/>
        </authorList>
    </citation>
    <scope>NUCLEOTIDE SEQUENCE [LARGE SCALE GENOMIC DNA]</scope>
    <source>
        <strain evidence="3 4">DSM 44290</strain>
    </source>
</reference>
<evidence type="ECO:0000256" key="1">
    <source>
        <dbReference type="SAM" id="Phobius"/>
    </source>
</evidence>
<dbReference type="InterPro" id="IPR000326">
    <property type="entry name" value="PAP2/HPO"/>
</dbReference>
<dbReference type="CDD" id="cd03392">
    <property type="entry name" value="PAP2_like_2"/>
    <property type="match status" value="1"/>
</dbReference>
<dbReference type="InterPro" id="IPR036938">
    <property type="entry name" value="PAP2/HPO_sf"/>
</dbReference>
<keyword evidence="1" id="KW-1133">Transmembrane helix</keyword>
<feature type="transmembrane region" description="Helical" evidence="1">
    <location>
        <begin position="24"/>
        <end position="49"/>
    </location>
</feature>
<comment type="caution">
    <text evidence="3">The sequence shown here is derived from an EMBL/GenBank/DDBJ whole genome shotgun (WGS) entry which is preliminary data.</text>
</comment>
<dbReference type="PANTHER" id="PTHR14969">
    <property type="entry name" value="SPHINGOSINE-1-PHOSPHATE PHOSPHOHYDROLASE"/>
    <property type="match status" value="1"/>
</dbReference>
<proteinExistence type="predicted"/>
<gene>
    <name evidence="3" type="ORF">DFR76_101206</name>
</gene>
<accession>A0A370IEX0</accession>
<sequence>MVLLVVGLLTAVVAVVLVRRGVLHRYAACALIAATTLLAVVVELTAAVISGDGTTRLDTTTTNWVVTHRQGWLNPLAMAISDLGSTATMTAVTVVCCALYAWQRRWSPMLFVGITAAGAGLLVSVVKRTVGRERPPIDDRLVIVAHQSFPSGHTLGSTAVVGALTTLAVLSLGRRASRIAVTAAAAIFVAAVGLSRVYLGVHWLTDVLAGWSLGLVWLILGVSAYLALLRPPVASPGRHSTTWP</sequence>
<dbReference type="Gene3D" id="1.20.144.10">
    <property type="entry name" value="Phosphatidic acid phosphatase type 2/haloperoxidase"/>
    <property type="match status" value="2"/>
</dbReference>
<keyword evidence="1" id="KW-0812">Transmembrane</keyword>
<dbReference type="PANTHER" id="PTHR14969:SF13">
    <property type="entry name" value="AT30094P"/>
    <property type="match status" value="1"/>
</dbReference>
<dbReference type="RefSeq" id="WP_067990048.1">
    <property type="nucleotide sequence ID" value="NZ_QQBC01000001.1"/>
</dbReference>
<dbReference type="STRING" id="1210086.GCA_001613105_00055"/>
<evidence type="ECO:0000259" key="2">
    <source>
        <dbReference type="SMART" id="SM00014"/>
    </source>
</evidence>
<feature type="domain" description="Phosphatidic acid phosphatase type 2/haloperoxidase" evidence="2">
    <location>
        <begin position="109"/>
        <end position="222"/>
    </location>
</feature>
<dbReference type="SMART" id="SM00014">
    <property type="entry name" value="acidPPc"/>
    <property type="match status" value="1"/>
</dbReference>